<feature type="transmembrane region" description="Helical" evidence="1">
    <location>
        <begin position="32"/>
        <end position="52"/>
    </location>
</feature>
<keyword evidence="3" id="KW-1185">Reference proteome</keyword>
<proteinExistence type="predicted"/>
<dbReference type="RefSeq" id="WP_154326218.1">
    <property type="nucleotide sequence ID" value="NZ_WKJO01000001.1"/>
</dbReference>
<accession>A0A6A8GIA2</accession>
<reference evidence="2 3" key="1">
    <citation type="submission" date="2019-11" db="EMBL/GenBank/DDBJ databases">
        <title>Whole genome sequence of Haloferax sp. MBLA0076.</title>
        <authorList>
            <person name="Seo M.-J."/>
            <person name="Cho E.-S."/>
        </authorList>
    </citation>
    <scope>NUCLEOTIDE SEQUENCE [LARGE SCALE GENOMIC DNA]</scope>
    <source>
        <strain evidence="2 3">MBLA0076</strain>
    </source>
</reference>
<name>A0A6A8GIA2_9EURY</name>
<dbReference type="Proteomes" id="UP000439022">
    <property type="component" value="Unassembled WGS sequence"/>
</dbReference>
<evidence type="ECO:0000313" key="3">
    <source>
        <dbReference type="Proteomes" id="UP000439022"/>
    </source>
</evidence>
<organism evidence="2 3">
    <name type="scientific">Haloferax litoreum</name>
    <dbReference type="NCBI Taxonomy" id="2666140"/>
    <lineage>
        <taxon>Archaea</taxon>
        <taxon>Methanobacteriati</taxon>
        <taxon>Methanobacteriota</taxon>
        <taxon>Stenosarchaea group</taxon>
        <taxon>Halobacteria</taxon>
        <taxon>Halobacteriales</taxon>
        <taxon>Haloferacaceae</taxon>
        <taxon>Haloferax</taxon>
    </lineage>
</organism>
<protein>
    <submittedName>
        <fullName evidence="2">Uncharacterized protein</fullName>
    </submittedName>
</protein>
<gene>
    <name evidence="2" type="ORF">GJR96_11055</name>
</gene>
<evidence type="ECO:0000313" key="2">
    <source>
        <dbReference type="EMBL" id="MRX22491.1"/>
    </source>
</evidence>
<comment type="caution">
    <text evidence="2">The sequence shown here is derived from an EMBL/GenBank/DDBJ whole genome shotgun (WGS) entry which is preliminary data.</text>
</comment>
<keyword evidence="1" id="KW-0472">Membrane</keyword>
<keyword evidence="1" id="KW-1133">Transmembrane helix</keyword>
<dbReference type="AlphaFoldDB" id="A0A6A8GIA2"/>
<sequence>MEKIRTTRTPLDVRTIYFDGERHSTMNATDQFMLAVSLLIFALLVIGGLLAYL</sequence>
<dbReference type="EMBL" id="WKJO01000001">
    <property type="protein sequence ID" value="MRX22491.1"/>
    <property type="molecule type" value="Genomic_DNA"/>
</dbReference>
<keyword evidence="1" id="KW-0812">Transmembrane</keyword>
<evidence type="ECO:0000256" key="1">
    <source>
        <dbReference type="SAM" id="Phobius"/>
    </source>
</evidence>